<protein>
    <submittedName>
        <fullName evidence="1">Uncharacterized protein</fullName>
    </submittedName>
</protein>
<sequence>MPSFCKHSLEIVLPDLRDRHLGKSCIERGCTQHVSWGKNLSILFQKTFWITIHPYPPTPSAKLWTQRTNGPRHALNGNDACQKFEKRWRNNSENFFPSAVAFESELDKRRVDATEIFDEIGFSHSSIVAGKKESSFRAICKSRFKLGELINVAKVES</sequence>
<accession>A0AAV4VET9</accession>
<dbReference type="AlphaFoldDB" id="A0AAV4VET9"/>
<name>A0AAV4VET9_CAEEX</name>
<comment type="caution">
    <text evidence="1">The sequence shown here is derived from an EMBL/GenBank/DDBJ whole genome shotgun (WGS) entry which is preliminary data.</text>
</comment>
<dbReference type="Proteomes" id="UP001054945">
    <property type="component" value="Unassembled WGS sequence"/>
</dbReference>
<gene>
    <name evidence="1" type="ORF">CEXT_74451</name>
</gene>
<reference evidence="1 2" key="1">
    <citation type="submission" date="2021-06" db="EMBL/GenBank/DDBJ databases">
        <title>Caerostris extrusa draft genome.</title>
        <authorList>
            <person name="Kono N."/>
            <person name="Arakawa K."/>
        </authorList>
    </citation>
    <scope>NUCLEOTIDE SEQUENCE [LARGE SCALE GENOMIC DNA]</scope>
</reference>
<evidence type="ECO:0000313" key="1">
    <source>
        <dbReference type="EMBL" id="GIY68399.1"/>
    </source>
</evidence>
<proteinExistence type="predicted"/>
<keyword evidence="2" id="KW-1185">Reference proteome</keyword>
<organism evidence="1 2">
    <name type="scientific">Caerostris extrusa</name>
    <name type="common">Bark spider</name>
    <name type="synonym">Caerostris bankana</name>
    <dbReference type="NCBI Taxonomy" id="172846"/>
    <lineage>
        <taxon>Eukaryota</taxon>
        <taxon>Metazoa</taxon>
        <taxon>Ecdysozoa</taxon>
        <taxon>Arthropoda</taxon>
        <taxon>Chelicerata</taxon>
        <taxon>Arachnida</taxon>
        <taxon>Araneae</taxon>
        <taxon>Araneomorphae</taxon>
        <taxon>Entelegynae</taxon>
        <taxon>Araneoidea</taxon>
        <taxon>Araneidae</taxon>
        <taxon>Caerostris</taxon>
    </lineage>
</organism>
<evidence type="ECO:0000313" key="2">
    <source>
        <dbReference type="Proteomes" id="UP001054945"/>
    </source>
</evidence>
<dbReference type="EMBL" id="BPLR01014373">
    <property type="protein sequence ID" value="GIY68399.1"/>
    <property type="molecule type" value="Genomic_DNA"/>
</dbReference>